<dbReference type="InterPro" id="IPR022565">
    <property type="entry name" value="DUF2608"/>
</dbReference>
<evidence type="ECO:0000313" key="3">
    <source>
        <dbReference type="EMBL" id="QVE48850.1"/>
    </source>
</evidence>
<dbReference type="Proteomes" id="UP000680625">
    <property type="component" value="Chromosome"/>
</dbReference>
<evidence type="ECO:0000256" key="1">
    <source>
        <dbReference type="ARBA" id="ARBA00022729"/>
    </source>
</evidence>
<name>A0ABX8CGD3_9CHLA</name>
<organism evidence="3 4">
    <name type="scientific">Chlamydia crocodili</name>
    <dbReference type="NCBI Taxonomy" id="2766982"/>
    <lineage>
        <taxon>Bacteria</taxon>
        <taxon>Pseudomonadati</taxon>
        <taxon>Chlamydiota</taxon>
        <taxon>Chlamydiia</taxon>
        <taxon>Chlamydiales</taxon>
        <taxon>Chlamydiaceae</taxon>
        <taxon>Chlamydia/Chlamydophila group</taxon>
        <taxon>Chlamydia</taxon>
    </lineage>
</organism>
<proteinExistence type="predicted"/>
<feature type="chain" id="PRO_5047467280" evidence="2">
    <location>
        <begin position="27"/>
        <end position="284"/>
    </location>
</feature>
<reference evidence="3 4" key="1">
    <citation type="submission" date="2020-08" db="EMBL/GenBank/DDBJ databases">
        <title>Isolation and characterization of novel Chlamydia from Siamese crocodiles (Crocodylus siamensis).</title>
        <authorList>
            <person name="Sariya L."/>
        </authorList>
    </citation>
    <scope>NUCLEOTIDE SEQUENCE [LARGE SCALE GENOMIC DNA]</scope>
    <source>
        <strain evidence="3 4">No. 12</strain>
    </source>
</reference>
<evidence type="ECO:0000256" key="2">
    <source>
        <dbReference type="SAM" id="SignalP"/>
    </source>
</evidence>
<sequence>MRLLKYLPKCAVVTVITLGMLTTAEAAKKKPVAMTMAYSFGDIFAHLEKSSEETLFCINVDSVIQHKYIGSPGWYQNRLTKLSKRYGDFFQAKKRVNEEQIIIDTLTSKECLEANVIDQFSRILSECQCSVLGISLLGIEGVSSTLKNLKDCGLEIHSRAFPTEDFFLGTKTKCSDSALVQKGILFCGASEISEAMKQLFIYENKIPKNIVFLSDNPEEIKSLGRECVDFGITFFGIVYYPAAETLFSYVYPYSAAVEIQEEQALTVISDAIAQLSLDSLNQKS</sequence>
<accession>A0ABX8CGD3</accession>
<protein>
    <submittedName>
        <fullName evidence="3">DUF2608 domain-containing protein</fullName>
    </submittedName>
</protein>
<keyword evidence="4" id="KW-1185">Reference proteome</keyword>
<evidence type="ECO:0000313" key="4">
    <source>
        <dbReference type="Proteomes" id="UP000680625"/>
    </source>
</evidence>
<feature type="signal peptide" evidence="2">
    <location>
        <begin position="1"/>
        <end position="26"/>
    </location>
</feature>
<dbReference type="Pfam" id="PF11019">
    <property type="entry name" value="DUF2608"/>
    <property type="match status" value="1"/>
</dbReference>
<dbReference type="EMBL" id="CP060791">
    <property type="protein sequence ID" value="QVE48850.1"/>
    <property type="molecule type" value="Genomic_DNA"/>
</dbReference>
<gene>
    <name evidence="3" type="ORF">H9Q19_03980</name>
</gene>
<keyword evidence="1 2" id="KW-0732">Signal</keyword>
<dbReference type="GeneID" id="301704759"/>
<dbReference type="RefSeq" id="WP_213240521.1">
    <property type="nucleotide sequence ID" value="NZ_CP060791.1"/>
</dbReference>